<feature type="region of interest" description="Disordered" evidence="1">
    <location>
        <begin position="144"/>
        <end position="190"/>
    </location>
</feature>
<feature type="compositionally biased region" description="Basic and acidic residues" evidence="1">
    <location>
        <begin position="24"/>
        <end position="36"/>
    </location>
</feature>
<dbReference type="AlphaFoldDB" id="A0A8T0NQC5"/>
<comment type="caution">
    <text evidence="2">The sequence shown here is derived from an EMBL/GenBank/DDBJ whole genome shotgun (WGS) entry which is preliminary data.</text>
</comment>
<accession>A0A8T0NQC5</accession>
<feature type="compositionally biased region" description="Basic and acidic residues" evidence="1">
    <location>
        <begin position="153"/>
        <end position="169"/>
    </location>
</feature>
<dbReference type="Proteomes" id="UP000823388">
    <property type="component" value="Chromosome 9K"/>
</dbReference>
<gene>
    <name evidence="2" type="ORF">PVAP13_9KG231526</name>
</gene>
<organism evidence="2 3">
    <name type="scientific">Panicum virgatum</name>
    <name type="common">Blackwell switchgrass</name>
    <dbReference type="NCBI Taxonomy" id="38727"/>
    <lineage>
        <taxon>Eukaryota</taxon>
        <taxon>Viridiplantae</taxon>
        <taxon>Streptophyta</taxon>
        <taxon>Embryophyta</taxon>
        <taxon>Tracheophyta</taxon>
        <taxon>Spermatophyta</taxon>
        <taxon>Magnoliopsida</taxon>
        <taxon>Liliopsida</taxon>
        <taxon>Poales</taxon>
        <taxon>Poaceae</taxon>
        <taxon>PACMAD clade</taxon>
        <taxon>Panicoideae</taxon>
        <taxon>Panicodae</taxon>
        <taxon>Paniceae</taxon>
        <taxon>Panicinae</taxon>
        <taxon>Panicum</taxon>
        <taxon>Panicum sect. Hiantes</taxon>
    </lineage>
</organism>
<keyword evidence="3" id="KW-1185">Reference proteome</keyword>
<sequence>MRWVGLVPLVRIGATRPPAQLTRGDGESEGKRRETSFIKGKKKREKAGEKQCHQPAHHSTDAATLSRFFSSRTHAPPAGRRISVDPRSSRCLAGISRRRPVSATRVHDASTMCVRVCVDDGDGGRVVWYCNSYITSRESEIFRSDPIPAPRRAAADDPPLEKGKERKGQEWGPDPLHSTGSGGSSRNQQT</sequence>
<feature type="region of interest" description="Disordered" evidence="1">
    <location>
        <begin position="17"/>
        <end position="62"/>
    </location>
</feature>
<protein>
    <submittedName>
        <fullName evidence="2">Uncharacterized protein</fullName>
    </submittedName>
</protein>
<dbReference type="EMBL" id="CM029053">
    <property type="protein sequence ID" value="KAG2550222.1"/>
    <property type="molecule type" value="Genomic_DNA"/>
</dbReference>
<evidence type="ECO:0000256" key="1">
    <source>
        <dbReference type="SAM" id="MobiDB-lite"/>
    </source>
</evidence>
<name>A0A8T0NQC5_PANVG</name>
<evidence type="ECO:0000313" key="2">
    <source>
        <dbReference type="EMBL" id="KAG2550222.1"/>
    </source>
</evidence>
<reference evidence="2" key="1">
    <citation type="submission" date="2020-05" db="EMBL/GenBank/DDBJ databases">
        <title>WGS assembly of Panicum virgatum.</title>
        <authorList>
            <person name="Lovell J.T."/>
            <person name="Jenkins J."/>
            <person name="Shu S."/>
            <person name="Juenger T.E."/>
            <person name="Schmutz J."/>
        </authorList>
    </citation>
    <scope>NUCLEOTIDE SEQUENCE</scope>
    <source>
        <strain evidence="2">AP13</strain>
    </source>
</reference>
<evidence type="ECO:0000313" key="3">
    <source>
        <dbReference type="Proteomes" id="UP000823388"/>
    </source>
</evidence>
<proteinExistence type="predicted"/>